<name>A0A8R1E8M1_CAEJA</name>
<organism evidence="1 2">
    <name type="scientific">Caenorhabditis japonica</name>
    <dbReference type="NCBI Taxonomy" id="281687"/>
    <lineage>
        <taxon>Eukaryota</taxon>
        <taxon>Metazoa</taxon>
        <taxon>Ecdysozoa</taxon>
        <taxon>Nematoda</taxon>
        <taxon>Chromadorea</taxon>
        <taxon>Rhabditida</taxon>
        <taxon>Rhabditina</taxon>
        <taxon>Rhabditomorpha</taxon>
        <taxon>Rhabditoidea</taxon>
        <taxon>Rhabditidae</taxon>
        <taxon>Peloderinae</taxon>
        <taxon>Caenorhabditis</taxon>
    </lineage>
</organism>
<sequence length="70" mass="7898">MKKVITEVLDVGEPYLLENIDETAVENIINTTKEFDSLATVGECMINCALFRLLQFCRVRRASLGAKIHI</sequence>
<keyword evidence="2" id="KW-1185">Reference proteome</keyword>
<dbReference type="Proteomes" id="UP000005237">
    <property type="component" value="Unassembled WGS sequence"/>
</dbReference>
<reference evidence="2" key="1">
    <citation type="submission" date="2010-08" db="EMBL/GenBank/DDBJ databases">
        <authorList>
            <consortium name="Caenorhabditis japonica Sequencing Consortium"/>
            <person name="Wilson R.K."/>
        </authorList>
    </citation>
    <scope>NUCLEOTIDE SEQUENCE [LARGE SCALE GENOMIC DNA]</scope>
    <source>
        <strain evidence="2">DF5081</strain>
    </source>
</reference>
<accession>A0A8R1E8M1</accession>
<proteinExistence type="predicted"/>
<protein>
    <submittedName>
        <fullName evidence="1">Uncharacterized protein</fullName>
    </submittedName>
</protein>
<dbReference type="EnsemblMetazoa" id="CJA27187.1">
    <property type="protein sequence ID" value="CJA27187.1"/>
    <property type="gene ID" value="WBGene00182759"/>
</dbReference>
<reference evidence="1" key="2">
    <citation type="submission" date="2022-06" db="UniProtKB">
        <authorList>
            <consortium name="EnsemblMetazoa"/>
        </authorList>
    </citation>
    <scope>IDENTIFICATION</scope>
    <source>
        <strain evidence="1">DF5081</strain>
    </source>
</reference>
<evidence type="ECO:0000313" key="2">
    <source>
        <dbReference type="Proteomes" id="UP000005237"/>
    </source>
</evidence>
<evidence type="ECO:0000313" key="1">
    <source>
        <dbReference type="EnsemblMetazoa" id="CJA27187.1"/>
    </source>
</evidence>
<dbReference type="AlphaFoldDB" id="A0A8R1E8M1"/>